<keyword evidence="4" id="KW-1185">Reference proteome</keyword>
<feature type="coiled-coil region" evidence="1">
    <location>
        <begin position="48"/>
        <end position="77"/>
    </location>
</feature>
<feature type="region of interest" description="Disordered" evidence="2">
    <location>
        <begin position="1"/>
        <end position="25"/>
    </location>
</feature>
<evidence type="ECO:0000256" key="2">
    <source>
        <dbReference type="SAM" id="MobiDB-lite"/>
    </source>
</evidence>
<reference evidence="3 4" key="1">
    <citation type="submission" date="2022-05" db="EMBL/GenBank/DDBJ databases">
        <authorList>
            <consortium name="Genoscope - CEA"/>
            <person name="William W."/>
        </authorList>
    </citation>
    <scope>NUCLEOTIDE SEQUENCE [LARGE SCALE GENOMIC DNA]</scope>
</reference>
<gene>
    <name evidence="3" type="ORF">PLOB_00040648</name>
</gene>
<sequence length="107" mass="12437">MLQKSKQKSRSKPQMEDYAFPSSPQPQLFKHYAQFRDDEPAIGSVLGHPSASERKQRLDEELELVKQEKEKLALELEVLHLHQVLTPATPPTRSAHWTMHFNFIFQA</sequence>
<evidence type="ECO:0000313" key="4">
    <source>
        <dbReference type="Proteomes" id="UP001159405"/>
    </source>
</evidence>
<proteinExistence type="predicted"/>
<dbReference type="EMBL" id="CALNXK010000062">
    <property type="protein sequence ID" value="CAH3139117.1"/>
    <property type="molecule type" value="Genomic_DNA"/>
</dbReference>
<evidence type="ECO:0000313" key="3">
    <source>
        <dbReference type="EMBL" id="CAH3139117.1"/>
    </source>
</evidence>
<evidence type="ECO:0000256" key="1">
    <source>
        <dbReference type="SAM" id="Coils"/>
    </source>
</evidence>
<keyword evidence="1" id="KW-0175">Coiled coil</keyword>
<dbReference type="Proteomes" id="UP001159405">
    <property type="component" value="Unassembled WGS sequence"/>
</dbReference>
<organism evidence="3 4">
    <name type="scientific">Porites lobata</name>
    <dbReference type="NCBI Taxonomy" id="104759"/>
    <lineage>
        <taxon>Eukaryota</taxon>
        <taxon>Metazoa</taxon>
        <taxon>Cnidaria</taxon>
        <taxon>Anthozoa</taxon>
        <taxon>Hexacorallia</taxon>
        <taxon>Scleractinia</taxon>
        <taxon>Fungiina</taxon>
        <taxon>Poritidae</taxon>
        <taxon>Porites</taxon>
    </lineage>
</organism>
<comment type="caution">
    <text evidence="3">The sequence shown here is derived from an EMBL/GenBank/DDBJ whole genome shotgun (WGS) entry which is preliminary data.</text>
</comment>
<name>A0ABN8PDH8_9CNID</name>
<feature type="compositionally biased region" description="Basic residues" evidence="2">
    <location>
        <begin position="1"/>
        <end position="11"/>
    </location>
</feature>
<protein>
    <submittedName>
        <fullName evidence="3">Uncharacterized protein</fullName>
    </submittedName>
</protein>
<accession>A0ABN8PDH8</accession>